<name>A0ABR2ZDV6_9AGAR</name>
<evidence type="ECO:0000313" key="1">
    <source>
        <dbReference type="EMBL" id="KAL0059488.1"/>
    </source>
</evidence>
<sequence>MRRILGDCLWRAKNVPLTIRLTVSDTYWSAGMVYPHEVLSILGDAPNLWRSVTVSVYAEPGSATHFLSHLSPLDNVRYLNLWVGRVSCMGFQESQIEDESLGIEWTDPESVWPLPQLCGSEERHVYRPLIPLLRYWPSPFHHLTRLDIAASDGAMISFLGCLKALRELHVLLVPAPDCEDMFGDTVEGRLNNSGGGNPEVVLHNLHSLSLRLTESRPGVANVLCMFGCPRLQRFAVALPQWQGHIGHLSKFYTLVAIGKFLEYSGGSIDSFGIFPPPEYLLMAPHVASPVLQAALEVPTSRGKVRGWLKEKMPVCRRWCWGEMEEDKHLYREIWDPYSWPEGWQEFFVDCFPPWRILTGQEL</sequence>
<gene>
    <name evidence="1" type="ORF">AAF712_013753</name>
</gene>
<dbReference type="Proteomes" id="UP001437256">
    <property type="component" value="Unassembled WGS sequence"/>
</dbReference>
<accession>A0ABR2ZDV6</accession>
<keyword evidence="2" id="KW-1185">Reference proteome</keyword>
<reference evidence="1 2" key="1">
    <citation type="submission" date="2024-05" db="EMBL/GenBank/DDBJ databases">
        <title>A draft genome resource for the thread blight pathogen Marasmius tenuissimus strain MS-2.</title>
        <authorList>
            <person name="Yulfo-Soto G.E."/>
            <person name="Baruah I.K."/>
            <person name="Amoako-Attah I."/>
            <person name="Bukari Y."/>
            <person name="Meinhardt L.W."/>
            <person name="Bailey B.A."/>
            <person name="Cohen S.P."/>
        </authorList>
    </citation>
    <scope>NUCLEOTIDE SEQUENCE [LARGE SCALE GENOMIC DNA]</scope>
    <source>
        <strain evidence="1 2">MS-2</strain>
    </source>
</reference>
<organism evidence="1 2">
    <name type="scientific">Marasmius tenuissimus</name>
    <dbReference type="NCBI Taxonomy" id="585030"/>
    <lineage>
        <taxon>Eukaryota</taxon>
        <taxon>Fungi</taxon>
        <taxon>Dikarya</taxon>
        <taxon>Basidiomycota</taxon>
        <taxon>Agaricomycotina</taxon>
        <taxon>Agaricomycetes</taxon>
        <taxon>Agaricomycetidae</taxon>
        <taxon>Agaricales</taxon>
        <taxon>Marasmiineae</taxon>
        <taxon>Marasmiaceae</taxon>
        <taxon>Marasmius</taxon>
    </lineage>
</organism>
<proteinExistence type="predicted"/>
<comment type="caution">
    <text evidence="1">The sequence shown here is derived from an EMBL/GenBank/DDBJ whole genome shotgun (WGS) entry which is preliminary data.</text>
</comment>
<protein>
    <submittedName>
        <fullName evidence="1">Uncharacterized protein</fullName>
    </submittedName>
</protein>
<evidence type="ECO:0000313" key="2">
    <source>
        <dbReference type="Proteomes" id="UP001437256"/>
    </source>
</evidence>
<dbReference type="EMBL" id="JBBXMP010000223">
    <property type="protein sequence ID" value="KAL0059488.1"/>
    <property type="molecule type" value="Genomic_DNA"/>
</dbReference>